<dbReference type="Gene3D" id="3.30.200.20">
    <property type="entry name" value="Phosphorylase Kinase, domain 1"/>
    <property type="match status" value="1"/>
</dbReference>
<dbReference type="EMBL" id="GL984164">
    <property type="protein sequence ID" value="EGR29304.1"/>
    <property type="molecule type" value="Genomic_DNA"/>
</dbReference>
<dbReference type="RefSeq" id="XP_004030540.1">
    <property type="nucleotide sequence ID" value="XM_004030492.1"/>
</dbReference>
<dbReference type="InterPro" id="IPR000719">
    <property type="entry name" value="Prot_kinase_dom"/>
</dbReference>
<keyword evidence="2" id="KW-0808">Transferase</keyword>
<evidence type="ECO:0000313" key="3">
    <source>
        <dbReference type="Proteomes" id="UP000008983"/>
    </source>
</evidence>
<keyword evidence="2" id="KW-0418">Kinase</keyword>
<protein>
    <submittedName>
        <fullName evidence="2">Protein kinase domain protein</fullName>
        <ecNumber evidence="2">2.7.11.17</ecNumber>
    </submittedName>
</protein>
<dbReference type="GeneID" id="14905408"/>
<accession>G0QZP8</accession>
<dbReference type="InterPro" id="IPR011009">
    <property type="entry name" value="Kinase-like_dom_sf"/>
</dbReference>
<name>G0QZP8_ICHMU</name>
<dbReference type="GO" id="GO:0005524">
    <property type="term" value="F:ATP binding"/>
    <property type="evidence" value="ECO:0007669"/>
    <property type="project" value="InterPro"/>
</dbReference>
<dbReference type="GO" id="GO:0044773">
    <property type="term" value="P:mitotic DNA damage checkpoint signaling"/>
    <property type="evidence" value="ECO:0007669"/>
    <property type="project" value="TreeGrafter"/>
</dbReference>
<dbReference type="Pfam" id="PF00069">
    <property type="entry name" value="Pkinase"/>
    <property type="match status" value="1"/>
</dbReference>
<sequence length="319" mass="37638">MFNEFFLILKVKKKFFIKNKKKKSPYSKMPKKIIELKPNNRIVWDYNRSKAPYKLTGFHLLDGVSVYEYFADEITLIKLKEFLGQRIFQARFQDEYEVIAQVGKGNYARVLTYFYFILKNYYEVKCFEKQKLQSLDKGMLSLHNELKIMRDLRNHPNVIKLFDVYEGEHTFYFLMELVEGVSLYEEIKKHSQTPFKDHEIKEIILMLLKGIAYCSQKNIMHRDIKPENLLFGQKGNTNILKIVDFGLAAYQDEDPYIFPKCGTPGFVAPEIANLEDKTKPYSVVCDMFSIGVIFHILLTGEAVFPARFYRNIGQLREFQ</sequence>
<gene>
    <name evidence="2" type="ORF">IMG5_158820</name>
</gene>
<evidence type="ECO:0000259" key="1">
    <source>
        <dbReference type="PROSITE" id="PS50011"/>
    </source>
</evidence>
<evidence type="ECO:0000313" key="2">
    <source>
        <dbReference type="EMBL" id="EGR29304.1"/>
    </source>
</evidence>
<dbReference type="PANTHER" id="PTHR44167:SF18">
    <property type="entry name" value="PROTEIN KINASE DOMAIN-CONTAINING PROTEIN"/>
    <property type="match status" value="1"/>
</dbReference>
<dbReference type="GO" id="GO:0004683">
    <property type="term" value="F:calcium/calmodulin-dependent protein kinase activity"/>
    <property type="evidence" value="ECO:0007669"/>
    <property type="project" value="UniProtKB-EC"/>
</dbReference>
<dbReference type="InterPro" id="IPR008271">
    <property type="entry name" value="Ser/Thr_kinase_AS"/>
</dbReference>
<keyword evidence="3" id="KW-1185">Reference proteome</keyword>
<reference evidence="2 3" key="1">
    <citation type="submission" date="2011-07" db="EMBL/GenBank/DDBJ databases">
        <authorList>
            <person name="Coyne R."/>
            <person name="Brami D."/>
            <person name="Johnson J."/>
            <person name="Hostetler J."/>
            <person name="Hannick L."/>
            <person name="Clark T."/>
            <person name="Cassidy-Hanley D."/>
            <person name="Inman J."/>
        </authorList>
    </citation>
    <scope>NUCLEOTIDE SEQUENCE [LARGE SCALE GENOMIC DNA]</scope>
    <source>
        <strain evidence="2 3">G5</strain>
    </source>
</reference>
<organism evidence="2 3">
    <name type="scientific">Ichthyophthirius multifiliis</name>
    <name type="common">White spot disease agent</name>
    <name type="synonym">Ich</name>
    <dbReference type="NCBI Taxonomy" id="5932"/>
    <lineage>
        <taxon>Eukaryota</taxon>
        <taxon>Sar</taxon>
        <taxon>Alveolata</taxon>
        <taxon>Ciliophora</taxon>
        <taxon>Intramacronucleata</taxon>
        <taxon>Oligohymenophorea</taxon>
        <taxon>Hymenostomatida</taxon>
        <taxon>Ophryoglenina</taxon>
        <taxon>Ichthyophthirius</taxon>
    </lineage>
</organism>
<dbReference type="PANTHER" id="PTHR44167">
    <property type="entry name" value="OVARIAN-SPECIFIC SERINE/THREONINE-PROTEIN KINASE LOK-RELATED"/>
    <property type="match status" value="1"/>
</dbReference>
<dbReference type="STRING" id="857967.G0QZP8"/>
<feature type="domain" description="Protein kinase" evidence="1">
    <location>
        <begin position="96"/>
        <end position="319"/>
    </location>
</feature>
<dbReference type="InParanoid" id="G0QZP8"/>
<dbReference type="OrthoDB" id="283563at2759"/>
<dbReference type="eggNOG" id="KOG0032">
    <property type="taxonomic scope" value="Eukaryota"/>
</dbReference>
<proteinExistence type="predicted"/>
<dbReference type="Proteomes" id="UP000008983">
    <property type="component" value="Unassembled WGS sequence"/>
</dbReference>
<dbReference type="EC" id="2.7.11.17" evidence="2"/>
<dbReference type="GO" id="GO:0005737">
    <property type="term" value="C:cytoplasm"/>
    <property type="evidence" value="ECO:0007669"/>
    <property type="project" value="TreeGrafter"/>
</dbReference>
<dbReference type="SUPFAM" id="SSF56112">
    <property type="entry name" value="Protein kinase-like (PK-like)"/>
    <property type="match status" value="1"/>
</dbReference>
<dbReference type="AlphaFoldDB" id="G0QZP8"/>
<dbReference type="OMA" id="FANEDWS"/>
<dbReference type="GO" id="GO:0005634">
    <property type="term" value="C:nucleus"/>
    <property type="evidence" value="ECO:0007669"/>
    <property type="project" value="TreeGrafter"/>
</dbReference>
<dbReference type="SMART" id="SM00220">
    <property type="entry name" value="S_TKc"/>
    <property type="match status" value="1"/>
</dbReference>
<dbReference type="Gene3D" id="1.10.510.10">
    <property type="entry name" value="Transferase(Phosphotransferase) domain 1"/>
    <property type="match status" value="1"/>
</dbReference>
<dbReference type="PROSITE" id="PS00108">
    <property type="entry name" value="PROTEIN_KINASE_ST"/>
    <property type="match status" value="1"/>
</dbReference>
<dbReference type="PROSITE" id="PS50011">
    <property type="entry name" value="PROTEIN_KINASE_DOM"/>
    <property type="match status" value="1"/>
</dbReference>